<dbReference type="PANTHER" id="PTHR19211:SF6">
    <property type="entry name" value="BLL7188 PROTEIN"/>
    <property type="match status" value="1"/>
</dbReference>
<comment type="caution">
    <text evidence="6">The sequence shown here is derived from an EMBL/GenBank/DDBJ whole genome shotgun (WGS) entry which is preliminary data.</text>
</comment>
<dbReference type="InterPro" id="IPR003439">
    <property type="entry name" value="ABC_transporter-like_ATP-bd"/>
</dbReference>
<evidence type="ECO:0000259" key="5">
    <source>
        <dbReference type="PROSITE" id="PS50893"/>
    </source>
</evidence>
<sequence>MCIQVQQITYIHPDKEVLFQNLSFSVSKGQQLALIGNNGCGKSTLLQIISGQLQPCSGTVLRPFALYYVPQHFGQYDKMSIAEALGIDGKRKALHAILDGDTSIVNFNILDDDWNIEEKATAALNGWGLGTMSLDQPMHTLSGGEKTRVFLAGIELQETSVILMDEPTNHLDSQGRNKLYEWVKKCRSTLIVVSHDRTLLNLLPETCELSRSALVFYGGNYEFYKQQKELLLSALQQQLNEKEKELRQVRKLAREVAERKDKQNVRSEKAAPQKGISRMAINTLKDRAEKSTTKLADIHRDKSEKLVAERSQIRNRLGEVSLLKTDFNASALHPGKILLTARDINFTYEDSFLWKVPLNFQLKSGDRIRIEGDNGSGKTTLLKLVTGELLPASGTLERTGFSYVYLNQEYSIISDGLTVLQQAESFNLRNLPEHEIKIILNRFLFPVASWDKPCKQLSGGEKMRLAFCCLMISNNTPDLFILDEPTNNLDIHSIEIITATIRNYTGSVLLVSHDEYFIKETGMKESIFL</sequence>
<dbReference type="PROSITE" id="PS50893">
    <property type="entry name" value="ABC_TRANSPORTER_2"/>
    <property type="match status" value="2"/>
</dbReference>
<dbReference type="Pfam" id="PF00005">
    <property type="entry name" value="ABC_tran"/>
    <property type="match status" value="2"/>
</dbReference>
<dbReference type="SMART" id="SM00382">
    <property type="entry name" value="AAA"/>
    <property type="match status" value="2"/>
</dbReference>
<dbReference type="CDD" id="cd03221">
    <property type="entry name" value="ABCF_EF-3"/>
    <property type="match status" value="2"/>
</dbReference>
<gene>
    <name evidence="6" type="ORF">EE52_0203710</name>
</gene>
<feature type="coiled-coil region" evidence="4">
    <location>
        <begin position="221"/>
        <end position="262"/>
    </location>
</feature>
<dbReference type="FunFam" id="3.40.50.300:FF:001320">
    <property type="entry name" value="Heme ABC transporter ATP-binding protein"/>
    <property type="match status" value="1"/>
</dbReference>
<keyword evidence="1" id="KW-0677">Repeat</keyword>
<dbReference type="EMBL" id="JMZZ02000041">
    <property type="protein sequence ID" value="KFX75911.1"/>
    <property type="molecule type" value="Genomic_DNA"/>
</dbReference>
<reference evidence="6" key="2">
    <citation type="submission" date="2014-07" db="EMBL/GenBank/DDBJ databases">
        <title>Genetics and epidemiology of antimicrobial resistance in B. fragilis group.</title>
        <authorList>
            <person name="Sydenham T.V."/>
            <person name="Hasman H."/>
            <person name="Kemp M."/>
            <person name="Justesen U.S."/>
        </authorList>
    </citation>
    <scope>NUCLEOTIDE SEQUENCE [LARGE SCALE GENOMIC DNA]</scope>
    <source>
        <strain evidence="6">DCMOUH0018B</strain>
    </source>
</reference>
<dbReference type="InterPro" id="IPR017871">
    <property type="entry name" value="ABC_transporter-like_CS"/>
</dbReference>
<evidence type="ECO:0000256" key="3">
    <source>
        <dbReference type="ARBA" id="ARBA00022840"/>
    </source>
</evidence>
<dbReference type="GO" id="GO:0016887">
    <property type="term" value="F:ATP hydrolysis activity"/>
    <property type="evidence" value="ECO:0007669"/>
    <property type="project" value="InterPro"/>
</dbReference>
<dbReference type="PROSITE" id="PS00211">
    <property type="entry name" value="ABC_TRANSPORTER_1"/>
    <property type="match status" value="1"/>
</dbReference>
<dbReference type="Gene3D" id="3.40.50.300">
    <property type="entry name" value="P-loop containing nucleotide triphosphate hydrolases"/>
    <property type="match status" value="2"/>
</dbReference>
<dbReference type="InterPro" id="IPR050611">
    <property type="entry name" value="ABCF"/>
</dbReference>
<reference evidence="6" key="1">
    <citation type="book" date="2014" name="THE 24TH EUROPEAN CONGRESS OF CLINICAL MICROBIOLOGY AND INFECTIOUS DISEASES" publisher="ECCMID 2014" city="Barcelona, Spain">
        <title>Identification of resistance genes in three multidrug-resistant Bacteroides fragilis isolates by whole genome sequencing.</title>
        <editorList>
            <person name="Unknown"/>
            <person name="A."/>
        </editorList>
        <authorList>
            <person name="Sydenham T.V."/>
            <person name="Hasman H."/>
            <person name="Wang M."/>
            <person name="Soki J."/>
            <person name="Nagy E."/>
            <person name="Justesen U.S."/>
        </authorList>
    </citation>
    <scope>NUCLEOTIDE SEQUENCE</scope>
    <source>
        <strain evidence="6">DCMOUH0018B</strain>
    </source>
</reference>
<dbReference type="AlphaFoldDB" id="A0A0I9RRR3"/>
<dbReference type="RefSeq" id="WP_032543264.1">
    <property type="nucleotide sequence ID" value="NZ_CAEUHN010000019.1"/>
</dbReference>
<dbReference type="InterPro" id="IPR003593">
    <property type="entry name" value="AAA+_ATPase"/>
</dbReference>
<dbReference type="PATRIC" id="fig|817.52.peg.3194"/>
<name>A0A0I9RRR3_BACFG</name>
<dbReference type="PANTHER" id="PTHR19211">
    <property type="entry name" value="ATP-BINDING TRANSPORT PROTEIN-RELATED"/>
    <property type="match status" value="1"/>
</dbReference>
<evidence type="ECO:0000256" key="4">
    <source>
        <dbReference type="SAM" id="Coils"/>
    </source>
</evidence>
<dbReference type="SUPFAM" id="SSF52540">
    <property type="entry name" value="P-loop containing nucleoside triphosphate hydrolases"/>
    <property type="match status" value="2"/>
</dbReference>
<evidence type="ECO:0000313" key="6">
    <source>
        <dbReference type="EMBL" id="KFX75911.1"/>
    </source>
</evidence>
<evidence type="ECO:0000256" key="1">
    <source>
        <dbReference type="ARBA" id="ARBA00022737"/>
    </source>
</evidence>
<feature type="domain" description="ABC transporter" evidence="5">
    <location>
        <begin position="339"/>
        <end position="529"/>
    </location>
</feature>
<protein>
    <submittedName>
        <fullName evidence="6">ABC transporter ATP-binding protein</fullName>
    </submittedName>
</protein>
<proteinExistence type="predicted"/>
<evidence type="ECO:0000256" key="2">
    <source>
        <dbReference type="ARBA" id="ARBA00022741"/>
    </source>
</evidence>
<dbReference type="InterPro" id="IPR027417">
    <property type="entry name" value="P-loop_NTPase"/>
</dbReference>
<dbReference type="GO" id="GO:0005524">
    <property type="term" value="F:ATP binding"/>
    <property type="evidence" value="ECO:0007669"/>
    <property type="project" value="UniProtKB-KW"/>
</dbReference>
<organism evidence="6">
    <name type="scientific">Bacteroides fragilis</name>
    <dbReference type="NCBI Taxonomy" id="817"/>
    <lineage>
        <taxon>Bacteria</taxon>
        <taxon>Pseudomonadati</taxon>
        <taxon>Bacteroidota</taxon>
        <taxon>Bacteroidia</taxon>
        <taxon>Bacteroidales</taxon>
        <taxon>Bacteroidaceae</taxon>
        <taxon>Bacteroides</taxon>
    </lineage>
</organism>
<keyword evidence="3 6" id="KW-0067">ATP-binding</keyword>
<accession>A0A0I9RRR3</accession>
<feature type="domain" description="ABC transporter" evidence="5">
    <location>
        <begin position="3"/>
        <end position="236"/>
    </location>
</feature>
<keyword evidence="4" id="KW-0175">Coiled coil</keyword>
<keyword evidence="2" id="KW-0547">Nucleotide-binding</keyword>